<evidence type="ECO:0008006" key="4">
    <source>
        <dbReference type="Google" id="ProtNLM"/>
    </source>
</evidence>
<dbReference type="PATRIC" id="fig|743698.3.peg.849"/>
<sequence length="152" mass="17918">MKKLLSFFSVLSLVMISTTNIVACSSSENSSVTQNKQEITPENLDKFFLSHMTWDFKDQFFFKDINEQTKDESIKFYGSIESMLVYLLSNMIEQEFNIMFNYKKSDFFFLVNFDNSGFFDSYGISIDELYKLSFSVIVSSKNNQNEWIYKKK</sequence>
<dbReference type="Proteomes" id="UP000035661">
    <property type="component" value="Chromosome"/>
</dbReference>
<proteinExistence type="predicted"/>
<dbReference type="RefSeq" id="WP_047791608.1">
    <property type="nucleotide sequence ID" value="NZ_CP011856.1"/>
</dbReference>
<reference evidence="2 3" key="1">
    <citation type="journal article" date="2015" name="Genome Biol. Evol.">
        <title>Found and Lost: The Fates of Horizontally Acquired Genes in Arthropod-Symbiotic Spiroplasma.</title>
        <authorList>
            <person name="Lo W.S."/>
            <person name="Gasparich G.E."/>
            <person name="Kuo C.H."/>
        </authorList>
    </citation>
    <scope>NUCLEOTIDE SEQUENCE [LARGE SCALE GENOMIC DNA]</scope>
    <source>
        <strain evidence="3">TDA-040725-5</strain>
    </source>
</reference>
<dbReference type="NCBIfam" id="NF038029">
    <property type="entry name" value="LP_plasma"/>
    <property type="match status" value="1"/>
</dbReference>
<dbReference type="STRING" id="315358.SERIO_v1c08430"/>
<organism evidence="2 3">
    <name type="scientific">Spiroplasma eriocheiris</name>
    <dbReference type="NCBI Taxonomy" id="315358"/>
    <lineage>
        <taxon>Bacteria</taxon>
        <taxon>Bacillati</taxon>
        <taxon>Mycoplasmatota</taxon>
        <taxon>Mollicutes</taxon>
        <taxon>Entomoplasmatales</taxon>
        <taxon>Spiroplasmataceae</taxon>
        <taxon>Spiroplasma</taxon>
    </lineage>
</organism>
<reference evidence="3" key="2">
    <citation type="submission" date="2015-06" db="EMBL/GenBank/DDBJ databases">
        <title>Complete genome sequence of Spiroplasma eriocheiris TDA-040725-5 (DSM 21848).</title>
        <authorList>
            <person name="Lo W.-S."/>
            <person name="Kuo C.-H."/>
        </authorList>
    </citation>
    <scope>NUCLEOTIDE SEQUENCE [LARGE SCALE GENOMIC DNA]</scope>
    <source>
        <strain evidence="3">TDA-040725-5</strain>
    </source>
</reference>
<keyword evidence="1" id="KW-0732">Signal</keyword>
<keyword evidence="3" id="KW-1185">Reference proteome</keyword>
<dbReference type="KEGG" id="seri:SERIO_v1c08430"/>
<dbReference type="EMBL" id="CP011856">
    <property type="protein sequence ID" value="AKM54403.1"/>
    <property type="molecule type" value="Genomic_DNA"/>
</dbReference>
<dbReference type="AlphaFoldDB" id="A0A0H3XHX0"/>
<accession>A0A0H3XHX0</accession>
<feature type="signal peptide" evidence="1">
    <location>
        <begin position="1"/>
        <end position="23"/>
    </location>
</feature>
<gene>
    <name evidence="2" type="ORF">SERIO_v1c08430</name>
</gene>
<dbReference type="InterPro" id="IPR054816">
    <property type="entry name" value="Lipoprotein_mollicutes-type_CS"/>
</dbReference>
<evidence type="ECO:0000313" key="3">
    <source>
        <dbReference type="Proteomes" id="UP000035661"/>
    </source>
</evidence>
<protein>
    <recommendedName>
        <fullName evidence="4">Lipoprotein</fullName>
    </recommendedName>
</protein>
<feature type="chain" id="PRO_5005203799" description="Lipoprotein" evidence="1">
    <location>
        <begin position="24"/>
        <end position="152"/>
    </location>
</feature>
<name>A0A0H3XHX0_9MOLU</name>
<evidence type="ECO:0000313" key="2">
    <source>
        <dbReference type="EMBL" id="AKM54403.1"/>
    </source>
</evidence>
<evidence type="ECO:0000256" key="1">
    <source>
        <dbReference type="SAM" id="SignalP"/>
    </source>
</evidence>